<reference evidence="22 23" key="1">
    <citation type="submission" date="2017-01" db="EMBL/GenBank/DDBJ databases">
        <title>Draft genome sequence of Pseudomonas pachastrellae type strain CCUG 46540T from a deep sea.</title>
        <authorList>
            <person name="Gomila M."/>
            <person name="Mulet M."/>
            <person name="Lalucat J."/>
            <person name="Garcia-Valdes E."/>
        </authorList>
    </citation>
    <scope>NUCLEOTIDE SEQUENCE [LARGE SCALE GENOMIC DNA]</scope>
    <source>
        <strain evidence="22 23">CCUG 46540</strain>
    </source>
</reference>
<dbReference type="STRING" id="254161.SAMN05216256_11851"/>
<dbReference type="GO" id="GO:0008762">
    <property type="term" value="F:UDP-N-acetylmuramate dehydrogenase activity"/>
    <property type="evidence" value="ECO:0007669"/>
    <property type="project" value="UniProtKB-UniRule"/>
</dbReference>
<dbReference type="HAMAP" id="MF_00037">
    <property type="entry name" value="MurB"/>
    <property type="match status" value="1"/>
</dbReference>
<dbReference type="Pfam" id="PF01565">
    <property type="entry name" value="FAD_binding_4"/>
    <property type="match status" value="1"/>
</dbReference>
<dbReference type="OrthoDB" id="9804753at2"/>
<comment type="subcellular location">
    <subcellularLocation>
        <location evidence="3 20">Cytoplasm</location>
    </subcellularLocation>
</comment>
<evidence type="ECO:0000256" key="11">
    <source>
        <dbReference type="ARBA" id="ARBA00022827"/>
    </source>
</evidence>
<feature type="active site" evidence="20">
    <location>
        <position position="333"/>
    </location>
</feature>
<dbReference type="GO" id="GO:0009252">
    <property type="term" value="P:peptidoglycan biosynthetic process"/>
    <property type="evidence" value="ECO:0007669"/>
    <property type="project" value="UniProtKB-UniRule"/>
</dbReference>
<dbReference type="InterPro" id="IPR036635">
    <property type="entry name" value="MurB_C_sf"/>
</dbReference>
<evidence type="ECO:0000256" key="8">
    <source>
        <dbReference type="ARBA" id="ARBA00022490"/>
    </source>
</evidence>
<sequence>MLLRNGVDLKPFNTMALAAPAAHFVQAETDAQLREALLLAEREGWQVTLLGGGSNMILAGPVTGLVVRVASRGRRVLSRGREQVLIEAEAGESWHQLVCWALDLGLSGIENLALIPGTVGAAPVQNIGAYGVELCDCLDSVQALDRQTGELCWFDRGQCDFAYRDSRFKREAGRYVILRVRLRLWRRPRLAVDYAPLAEAWRATGLQAADARVVAALVMRIRQSKLPDPLTLPNAGSFFKNPVVPVDQAQRLAERFPSMPQYAQAGGGVKLAAAWLIDQAGWKGFRDGAAGVHSEQALVLVNHGGATGAQILALAARIRADVLTRYGVELEQEPPVVGAAALP</sequence>
<comment type="similarity">
    <text evidence="5 20">Belongs to the MurB family.</text>
</comment>
<keyword evidence="13 20" id="KW-0133">Cell shape</keyword>
<dbReference type="InterPro" id="IPR016166">
    <property type="entry name" value="FAD-bd_PCMH"/>
</dbReference>
<dbReference type="NCBIfam" id="NF010478">
    <property type="entry name" value="PRK13903.1"/>
    <property type="match status" value="1"/>
</dbReference>
<keyword evidence="23" id="KW-1185">Reference proteome</keyword>
<dbReference type="NCBIfam" id="NF000755">
    <property type="entry name" value="PRK00046.1"/>
    <property type="match status" value="1"/>
</dbReference>
<keyword evidence="14 20" id="KW-0573">Peptidoglycan synthesis</keyword>
<evidence type="ECO:0000256" key="5">
    <source>
        <dbReference type="ARBA" id="ARBA00010485"/>
    </source>
</evidence>
<comment type="caution">
    <text evidence="22">The sequence shown here is derived from an EMBL/GenBank/DDBJ whole genome shotgun (WGS) entry which is preliminary data.</text>
</comment>
<keyword evidence="15 20" id="KW-0560">Oxidoreductase</keyword>
<dbReference type="PANTHER" id="PTHR21071">
    <property type="entry name" value="UDP-N-ACETYLENOLPYRUVOYLGLUCOSAMINE REDUCTASE"/>
    <property type="match status" value="1"/>
</dbReference>
<evidence type="ECO:0000256" key="14">
    <source>
        <dbReference type="ARBA" id="ARBA00022984"/>
    </source>
</evidence>
<comment type="pathway">
    <text evidence="4 20">Cell wall biogenesis; peptidoglycan biosynthesis.</text>
</comment>
<dbReference type="SUPFAM" id="SSF56194">
    <property type="entry name" value="Uridine diphospho-N-Acetylenolpyruvylglucosamine reductase, MurB, C-terminal domain"/>
    <property type="match status" value="1"/>
</dbReference>
<dbReference type="GO" id="GO:0005829">
    <property type="term" value="C:cytosol"/>
    <property type="evidence" value="ECO:0007669"/>
    <property type="project" value="TreeGrafter"/>
</dbReference>
<evidence type="ECO:0000256" key="6">
    <source>
        <dbReference type="ARBA" id="ARBA00012518"/>
    </source>
</evidence>
<gene>
    <name evidence="20" type="primary">murB</name>
    <name evidence="22" type="ORF">BXT89_06660</name>
</gene>
<dbReference type="GO" id="GO:0071555">
    <property type="term" value="P:cell wall organization"/>
    <property type="evidence" value="ECO:0007669"/>
    <property type="project" value="UniProtKB-KW"/>
</dbReference>
<dbReference type="NCBIfam" id="TIGR00179">
    <property type="entry name" value="murB"/>
    <property type="match status" value="1"/>
</dbReference>
<dbReference type="InterPro" id="IPR016167">
    <property type="entry name" value="FAD-bd_PCMH_sub1"/>
</dbReference>
<evidence type="ECO:0000256" key="1">
    <source>
        <dbReference type="ARBA" id="ARBA00001974"/>
    </source>
</evidence>
<evidence type="ECO:0000313" key="22">
    <source>
        <dbReference type="EMBL" id="ONM44618.1"/>
    </source>
</evidence>
<dbReference type="Proteomes" id="UP000242847">
    <property type="component" value="Unassembled WGS sequence"/>
</dbReference>
<dbReference type="InterPro" id="IPR006094">
    <property type="entry name" value="Oxid_FAD_bind_N"/>
</dbReference>
<evidence type="ECO:0000256" key="16">
    <source>
        <dbReference type="ARBA" id="ARBA00023306"/>
    </source>
</evidence>
<dbReference type="GO" id="GO:0051301">
    <property type="term" value="P:cell division"/>
    <property type="evidence" value="ECO:0007669"/>
    <property type="project" value="UniProtKB-KW"/>
</dbReference>
<dbReference type="SUPFAM" id="SSF56176">
    <property type="entry name" value="FAD-binding/transporter-associated domain-like"/>
    <property type="match status" value="1"/>
</dbReference>
<proteinExistence type="inferred from homology"/>
<dbReference type="InterPro" id="IPR036318">
    <property type="entry name" value="FAD-bd_PCMH-like_sf"/>
</dbReference>
<comment type="cofactor">
    <cofactor evidence="1 20">
        <name>FAD</name>
        <dbReference type="ChEBI" id="CHEBI:57692"/>
    </cofactor>
</comment>
<keyword evidence="8 20" id="KW-0963">Cytoplasm</keyword>
<evidence type="ECO:0000256" key="20">
    <source>
        <dbReference type="HAMAP-Rule" id="MF_00037"/>
    </source>
</evidence>
<accession>A0A1S8DGP3</accession>
<evidence type="ECO:0000256" key="7">
    <source>
        <dbReference type="ARBA" id="ARBA00015188"/>
    </source>
</evidence>
<evidence type="ECO:0000256" key="10">
    <source>
        <dbReference type="ARBA" id="ARBA00022630"/>
    </source>
</evidence>
<name>A0A1S8DGP3_9GAMM</name>
<dbReference type="GO" id="GO:0071949">
    <property type="term" value="F:FAD binding"/>
    <property type="evidence" value="ECO:0007669"/>
    <property type="project" value="InterPro"/>
</dbReference>
<keyword evidence="9 20" id="KW-0132">Cell division</keyword>
<comment type="catalytic activity">
    <reaction evidence="19 20">
        <text>UDP-N-acetyl-alpha-D-muramate + NADP(+) = UDP-N-acetyl-3-O-(1-carboxyvinyl)-alpha-D-glucosamine + NADPH + H(+)</text>
        <dbReference type="Rhea" id="RHEA:12248"/>
        <dbReference type="ChEBI" id="CHEBI:15378"/>
        <dbReference type="ChEBI" id="CHEBI:57783"/>
        <dbReference type="ChEBI" id="CHEBI:58349"/>
        <dbReference type="ChEBI" id="CHEBI:68483"/>
        <dbReference type="ChEBI" id="CHEBI:70757"/>
        <dbReference type="EC" id="1.3.1.98"/>
    </reaction>
</comment>
<dbReference type="Gene3D" id="3.90.78.10">
    <property type="entry name" value="UDP-N-acetylenolpyruvoylglucosamine reductase, C-terminal domain"/>
    <property type="match status" value="1"/>
</dbReference>
<dbReference type="GO" id="GO:0008360">
    <property type="term" value="P:regulation of cell shape"/>
    <property type="evidence" value="ECO:0007669"/>
    <property type="project" value="UniProtKB-KW"/>
</dbReference>
<feature type="domain" description="FAD-binding PCMH-type" evidence="21">
    <location>
        <begin position="17"/>
        <end position="187"/>
    </location>
</feature>
<evidence type="ECO:0000256" key="15">
    <source>
        <dbReference type="ARBA" id="ARBA00023002"/>
    </source>
</evidence>
<dbReference type="InterPro" id="IPR016169">
    <property type="entry name" value="FAD-bd_PCMH_sub2"/>
</dbReference>
<evidence type="ECO:0000256" key="2">
    <source>
        <dbReference type="ARBA" id="ARBA00003921"/>
    </source>
</evidence>
<keyword evidence="11 20" id="KW-0274">FAD</keyword>
<dbReference type="PROSITE" id="PS51387">
    <property type="entry name" value="FAD_PCMH"/>
    <property type="match status" value="1"/>
</dbReference>
<evidence type="ECO:0000313" key="23">
    <source>
        <dbReference type="Proteomes" id="UP000242847"/>
    </source>
</evidence>
<keyword evidence="10 20" id="KW-0285">Flavoprotein</keyword>
<dbReference type="UniPathway" id="UPA00219"/>
<keyword evidence="17 20" id="KW-0961">Cell wall biogenesis/degradation</keyword>
<evidence type="ECO:0000256" key="9">
    <source>
        <dbReference type="ARBA" id="ARBA00022618"/>
    </source>
</evidence>
<organism evidence="22 23">
    <name type="scientific">Halopseudomonas pachastrellae</name>
    <dbReference type="NCBI Taxonomy" id="254161"/>
    <lineage>
        <taxon>Bacteria</taxon>
        <taxon>Pseudomonadati</taxon>
        <taxon>Pseudomonadota</taxon>
        <taxon>Gammaproteobacteria</taxon>
        <taxon>Pseudomonadales</taxon>
        <taxon>Pseudomonadaceae</taxon>
        <taxon>Halopseudomonas</taxon>
    </lineage>
</organism>
<evidence type="ECO:0000256" key="18">
    <source>
        <dbReference type="ARBA" id="ARBA00031026"/>
    </source>
</evidence>
<evidence type="ECO:0000256" key="12">
    <source>
        <dbReference type="ARBA" id="ARBA00022857"/>
    </source>
</evidence>
<dbReference type="Gene3D" id="3.30.465.10">
    <property type="match status" value="1"/>
</dbReference>
<feature type="active site" evidence="20">
    <location>
        <position position="164"/>
    </location>
</feature>
<evidence type="ECO:0000256" key="19">
    <source>
        <dbReference type="ARBA" id="ARBA00048914"/>
    </source>
</evidence>
<dbReference type="EMBL" id="MUBC01000011">
    <property type="protein sequence ID" value="ONM44618.1"/>
    <property type="molecule type" value="Genomic_DNA"/>
</dbReference>
<dbReference type="RefSeq" id="WP_083725928.1">
    <property type="nucleotide sequence ID" value="NZ_FOUD01000018.1"/>
</dbReference>
<dbReference type="EC" id="1.3.1.98" evidence="6 20"/>
<protein>
    <recommendedName>
        <fullName evidence="7 20">UDP-N-acetylenolpyruvoylglucosamine reductase</fullName>
        <ecNumber evidence="6 20">1.3.1.98</ecNumber>
    </recommendedName>
    <alternativeName>
        <fullName evidence="18 20">UDP-N-acetylmuramate dehydrogenase</fullName>
    </alternativeName>
</protein>
<dbReference type="PANTHER" id="PTHR21071:SF4">
    <property type="entry name" value="UDP-N-ACETYLENOLPYRUVOYLGLUCOSAMINE REDUCTASE"/>
    <property type="match status" value="1"/>
</dbReference>
<dbReference type="AlphaFoldDB" id="A0A1S8DGP3"/>
<dbReference type="Pfam" id="PF02873">
    <property type="entry name" value="MurB_C"/>
    <property type="match status" value="1"/>
</dbReference>
<dbReference type="InterPro" id="IPR003170">
    <property type="entry name" value="MurB"/>
</dbReference>
<keyword evidence="12 20" id="KW-0521">NADP</keyword>
<dbReference type="Gene3D" id="3.30.43.10">
    <property type="entry name" value="Uridine Diphospho-n-acetylenolpyruvylglucosamine Reductase, domain 2"/>
    <property type="match status" value="1"/>
</dbReference>
<comment type="function">
    <text evidence="2 20">Cell wall formation.</text>
</comment>
<evidence type="ECO:0000256" key="17">
    <source>
        <dbReference type="ARBA" id="ARBA00023316"/>
    </source>
</evidence>
<evidence type="ECO:0000256" key="3">
    <source>
        <dbReference type="ARBA" id="ARBA00004496"/>
    </source>
</evidence>
<keyword evidence="16 20" id="KW-0131">Cell cycle</keyword>
<feature type="active site" description="Proton donor" evidence="20">
    <location>
        <position position="237"/>
    </location>
</feature>
<dbReference type="InterPro" id="IPR011601">
    <property type="entry name" value="MurB_C"/>
</dbReference>
<evidence type="ECO:0000259" key="21">
    <source>
        <dbReference type="PROSITE" id="PS51387"/>
    </source>
</evidence>
<evidence type="ECO:0000256" key="13">
    <source>
        <dbReference type="ARBA" id="ARBA00022960"/>
    </source>
</evidence>
<evidence type="ECO:0000256" key="4">
    <source>
        <dbReference type="ARBA" id="ARBA00004752"/>
    </source>
</evidence>